<dbReference type="OrthoDB" id="9146593at2"/>
<evidence type="ECO:0008006" key="4">
    <source>
        <dbReference type="Google" id="ProtNLM"/>
    </source>
</evidence>
<dbReference type="InterPro" id="IPR006311">
    <property type="entry name" value="TAT_signal"/>
</dbReference>
<protein>
    <recommendedName>
        <fullName evidence="4">DUF1552 domain-containing protein</fullName>
    </recommendedName>
</protein>
<keyword evidence="1" id="KW-0732">Signal</keyword>
<dbReference type="EMBL" id="CP036289">
    <property type="protein sequence ID" value="QDU73865.1"/>
    <property type="molecule type" value="Genomic_DNA"/>
</dbReference>
<dbReference type="Pfam" id="PF07586">
    <property type="entry name" value="HXXSHH"/>
    <property type="match status" value="1"/>
</dbReference>
<name>A0A518C3S3_9BACT</name>
<evidence type="ECO:0000256" key="1">
    <source>
        <dbReference type="SAM" id="SignalP"/>
    </source>
</evidence>
<proteinExistence type="predicted"/>
<dbReference type="AlphaFoldDB" id="A0A518C3S3"/>
<sequence precursor="true">MKMQPTRRHFLKGLGLAVALPAMESLMPGTAQAASRTATTAAGDPLRSAFLYVPNGVNVSKWFPEGTGKDYKLNETMKPLEDLRSEFQILSGLAHEHGFANGDGAGDHARAHATYLTGARPKKTAGSDIELGISIDQEMAQYLGYETRLPSLELSCDGARKSGSCDSGYSCAYQFNLSWRSANTPMAAESNPRLVFERLFGRGNSEERQRNFDQRMTERRSVLDFVMGETKSMSKQLGRNDVKKLDEYLTGVREIEQRIQNAEKFRDLPEVEMEAPSGIPKDYADHIRLMFDLLALSFHTDSTRVASFMLAHDGSNRNFREIGVSEGHHSLSHHREDKDMKEKIAKIDHFYVTQLAYFLEKLKSMKDPSGASVLDNSMIVYGSGLSDGNRHRHDDLPIILAGKGGGTLETDRHVRLDASARTPMANLFVTMMDRMGIQDPDFGDSTGPLTVI</sequence>
<gene>
    <name evidence="2" type="ORF">Pan97_08650</name>
</gene>
<organism evidence="2 3">
    <name type="scientific">Bremerella volcania</name>
    <dbReference type="NCBI Taxonomy" id="2527984"/>
    <lineage>
        <taxon>Bacteria</taxon>
        <taxon>Pseudomonadati</taxon>
        <taxon>Planctomycetota</taxon>
        <taxon>Planctomycetia</taxon>
        <taxon>Pirellulales</taxon>
        <taxon>Pirellulaceae</taxon>
        <taxon>Bremerella</taxon>
    </lineage>
</organism>
<dbReference type="Proteomes" id="UP000318626">
    <property type="component" value="Chromosome"/>
</dbReference>
<feature type="chain" id="PRO_5021835283" description="DUF1552 domain-containing protein" evidence="1">
    <location>
        <begin position="34"/>
        <end position="452"/>
    </location>
</feature>
<keyword evidence="3" id="KW-1185">Reference proteome</keyword>
<evidence type="ECO:0000313" key="2">
    <source>
        <dbReference type="EMBL" id="QDU73865.1"/>
    </source>
</evidence>
<accession>A0A518C3S3</accession>
<evidence type="ECO:0000313" key="3">
    <source>
        <dbReference type="Proteomes" id="UP000318626"/>
    </source>
</evidence>
<dbReference type="PROSITE" id="PS51318">
    <property type="entry name" value="TAT"/>
    <property type="match status" value="1"/>
</dbReference>
<dbReference type="InterPro" id="IPR011447">
    <property type="entry name" value="DUF1552"/>
</dbReference>
<dbReference type="RefSeq" id="WP_144970889.1">
    <property type="nucleotide sequence ID" value="NZ_CP036289.1"/>
</dbReference>
<reference evidence="3" key="1">
    <citation type="submission" date="2019-02" db="EMBL/GenBank/DDBJ databases">
        <title>Deep-cultivation of Planctomycetes and their phenomic and genomic characterization uncovers novel biology.</title>
        <authorList>
            <person name="Wiegand S."/>
            <person name="Jogler M."/>
            <person name="Boedeker C."/>
            <person name="Pinto D."/>
            <person name="Vollmers J."/>
            <person name="Rivas-Marin E."/>
            <person name="Kohn T."/>
            <person name="Peeters S.H."/>
            <person name="Heuer A."/>
            <person name="Rast P."/>
            <person name="Oberbeckmann S."/>
            <person name="Bunk B."/>
            <person name="Jeske O."/>
            <person name="Meyerdierks A."/>
            <person name="Storesund J.E."/>
            <person name="Kallscheuer N."/>
            <person name="Luecker S."/>
            <person name="Lage O.M."/>
            <person name="Pohl T."/>
            <person name="Merkel B.J."/>
            <person name="Hornburger P."/>
            <person name="Mueller R.-W."/>
            <person name="Bruemmer F."/>
            <person name="Labrenz M."/>
            <person name="Spormann A.M."/>
            <person name="Op den Camp H."/>
            <person name="Overmann J."/>
            <person name="Amann R."/>
            <person name="Jetten M.S.M."/>
            <person name="Mascher T."/>
            <person name="Medema M.H."/>
            <person name="Devos D.P."/>
            <person name="Kaster A.-K."/>
            <person name="Ovreas L."/>
            <person name="Rohde M."/>
            <person name="Galperin M.Y."/>
            <person name="Jogler C."/>
        </authorList>
    </citation>
    <scope>NUCLEOTIDE SEQUENCE [LARGE SCALE GENOMIC DNA]</scope>
    <source>
        <strain evidence="3">Pan97</strain>
    </source>
</reference>
<feature type="signal peptide" evidence="1">
    <location>
        <begin position="1"/>
        <end position="33"/>
    </location>
</feature>
<dbReference type="KEGG" id="bvo:Pan97_08650"/>